<dbReference type="PANTHER" id="PTHR42828:SF3">
    <property type="entry name" value="THREONYLCARBAMOYL-AMP SYNTHASE"/>
    <property type="match status" value="1"/>
</dbReference>
<accession>A0A212JKE0</accession>
<dbReference type="SUPFAM" id="SSF55821">
    <property type="entry name" value="YrdC/RibB"/>
    <property type="match status" value="1"/>
</dbReference>
<reference evidence="2" key="1">
    <citation type="submission" date="2016-04" db="EMBL/GenBank/DDBJ databases">
        <authorList>
            <person name="Evans L.H."/>
            <person name="Alamgir A."/>
            <person name="Owens N."/>
            <person name="Weber N.D."/>
            <person name="Virtaneva K."/>
            <person name="Barbian K."/>
            <person name="Babar A."/>
            <person name="Rosenke K."/>
        </authorList>
    </citation>
    <scope>NUCLEOTIDE SEQUENCE</scope>
    <source>
        <strain evidence="2">86-1</strain>
    </source>
</reference>
<dbReference type="AlphaFoldDB" id="A0A212JKE0"/>
<dbReference type="InterPro" id="IPR006070">
    <property type="entry name" value="Sua5-like_dom"/>
</dbReference>
<gene>
    <name evidence="2" type="ORF">KL86DYS1_20057</name>
</gene>
<dbReference type="Gene3D" id="3.90.870.10">
    <property type="entry name" value="DHBP synthase"/>
    <property type="match status" value="1"/>
</dbReference>
<dbReference type="Pfam" id="PF01300">
    <property type="entry name" value="Sua5_yciO_yrdC"/>
    <property type="match status" value="1"/>
</dbReference>
<protein>
    <recommendedName>
        <fullName evidence="1">YrdC-like domain-containing protein</fullName>
    </recommendedName>
</protein>
<evidence type="ECO:0000313" key="2">
    <source>
        <dbReference type="EMBL" id="SBV99919.1"/>
    </source>
</evidence>
<proteinExistence type="predicted"/>
<dbReference type="EMBL" id="FLUM01000002">
    <property type="protein sequence ID" value="SBV99919.1"/>
    <property type="molecule type" value="Genomic_DNA"/>
</dbReference>
<dbReference type="GO" id="GO:0003725">
    <property type="term" value="F:double-stranded RNA binding"/>
    <property type="evidence" value="ECO:0007669"/>
    <property type="project" value="InterPro"/>
</dbReference>
<evidence type="ECO:0000259" key="1">
    <source>
        <dbReference type="PROSITE" id="PS51163"/>
    </source>
</evidence>
<organism evidence="2">
    <name type="scientific">uncultured Dysgonomonas sp</name>
    <dbReference type="NCBI Taxonomy" id="206096"/>
    <lineage>
        <taxon>Bacteria</taxon>
        <taxon>Pseudomonadati</taxon>
        <taxon>Bacteroidota</taxon>
        <taxon>Bacteroidia</taxon>
        <taxon>Bacteroidales</taxon>
        <taxon>Dysgonomonadaceae</taxon>
        <taxon>Dysgonomonas</taxon>
        <taxon>environmental samples</taxon>
    </lineage>
</organism>
<dbReference type="InterPro" id="IPR017945">
    <property type="entry name" value="DHBP_synth_RibB-like_a/b_dom"/>
</dbReference>
<dbReference type="NCBIfam" id="TIGR00057">
    <property type="entry name" value="L-threonylcarbamoyladenylate synthase"/>
    <property type="match status" value="1"/>
</dbReference>
<sequence length="202" mass="22765">MLVKLYEENPNQKEIDKIIKVLQDGGLIVYPTDTVYAIGCDALNVRAVEKICRMKDINPEKSNLSIICYDLSNISEYARVDNNTFKLMKKNLPGPFTFILNTTSSLPKIYKNKKTVGIRIPDNNIIRELVHTLGNPIMTTSVKDDDEVIEYTTDPELIYERYQDLVDIVIDGGYGGIEASTIVDCTGDEPEIMRQGKGELIL</sequence>
<dbReference type="PROSITE" id="PS51163">
    <property type="entry name" value="YRDC"/>
    <property type="match status" value="1"/>
</dbReference>
<name>A0A212JKE0_9BACT</name>
<dbReference type="InterPro" id="IPR052532">
    <property type="entry name" value="SUA5_domain"/>
</dbReference>
<dbReference type="PANTHER" id="PTHR42828">
    <property type="entry name" value="DHBP SYNTHASE RIBB-LIKE ALPHA/BETA DOMAIN-CONTAINING PROTEIN"/>
    <property type="match status" value="1"/>
</dbReference>
<feature type="domain" description="YrdC-like" evidence="1">
    <location>
        <begin position="12"/>
        <end position="198"/>
    </location>
</feature>
<dbReference type="RefSeq" id="WP_296941157.1">
    <property type="nucleotide sequence ID" value="NZ_LT599032.1"/>
</dbReference>